<evidence type="ECO:0000256" key="6">
    <source>
        <dbReference type="ARBA" id="ARBA00022490"/>
    </source>
</evidence>
<dbReference type="Proteomes" id="UP000002279">
    <property type="component" value="Chromosome 3"/>
</dbReference>
<dbReference type="OMA" id="EEHIFMP"/>
<dbReference type="PANTHER" id="PTHR19288">
    <property type="entry name" value="4-NITROPHENYLPHOSPHATASE-RELATED"/>
    <property type="match status" value="1"/>
</dbReference>
<keyword evidence="7" id="KW-0479">Metal-binding</keyword>
<gene>
    <name evidence="14" type="primary">LHPP</name>
</gene>
<keyword evidence="6" id="KW-0963">Cytoplasm</keyword>
<name>K7EG21_ORNAN</name>
<reference evidence="14 15" key="1">
    <citation type="journal article" date="2008" name="Nature">
        <title>Genome analysis of the platypus reveals unique signatures of evolution.</title>
        <authorList>
            <person name="Warren W.C."/>
            <person name="Hillier L.W."/>
            <person name="Marshall Graves J.A."/>
            <person name="Birney E."/>
            <person name="Ponting C.P."/>
            <person name="Grutzner F."/>
            <person name="Belov K."/>
            <person name="Miller W."/>
            <person name="Clarke L."/>
            <person name="Chinwalla A.T."/>
            <person name="Yang S.P."/>
            <person name="Heger A."/>
            <person name="Locke D.P."/>
            <person name="Miethke P."/>
            <person name="Waters P.D."/>
            <person name="Veyrunes F."/>
            <person name="Fulton L."/>
            <person name="Fulton B."/>
            <person name="Graves T."/>
            <person name="Wallis J."/>
            <person name="Puente X.S."/>
            <person name="Lopez-Otin C."/>
            <person name="Ordonez G.R."/>
            <person name="Eichler E.E."/>
            <person name="Chen L."/>
            <person name="Cheng Z."/>
            <person name="Deakin J.E."/>
            <person name="Alsop A."/>
            <person name="Thompson K."/>
            <person name="Kirby P."/>
            <person name="Papenfuss A.T."/>
            <person name="Wakefield M.J."/>
            <person name="Olender T."/>
            <person name="Lancet D."/>
            <person name="Huttley G.A."/>
            <person name="Smit A.F."/>
            <person name="Pask A."/>
            <person name="Temple-Smith P."/>
            <person name="Batzer M.A."/>
            <person name="Walker J.A."/>
            <person name="Konkel M.K."/>
            <person name="Harris R.S."/>
            <person name="Whittington C.M."/>
            <person name="Wong E.S."/>
            <person name="Gemmell N.J."/>
            <person name="Buschiazzo E."/>
            <person name="Vargas Jentzsch I.M."/>
            <person name="Merkel A."/>
            <person name="Schmitz J."/>
            <person name="Zemann A."/>
            <person name="Churakov G."/>
            <person name="Kriegs J.O."/>
            <person name="Brosius J."/>
            <person name="Murchison E.P."/>
            <person name="Sachidanandam R."/>
            <person name="Smith C."/>
            <person name="Hannon G.J."/>
            <person name="Tsend-Ayush E."/>
            <person name="McMillan D."/>
            <person name="Attenborough R."/>
            <person name="Rens W."/>
            <person name="Ferguson-Smith M."/>
            <person name="Lefevre C.M."/>
            <person name="Sharp J.A."/>
            <person name="Nicholas K.R."/>
            <person name="Ray D.A."/>
            <person name="Kube M."/>
            <person name="Reinhardt R."/>
            <person name="Pringle T.H."/>
            <person name="Taylor J."/>
            <person name="Jones R.C."/>
            <person name="Nixon B."/>
            <person name="Dacheux J.L."/>
            <person name="Niwa H."/>
            <person name="Sekita Y."/>
            <person name="Huang X."/>
            <person name="Stark A."/>
            <person name="Kheradpour P."/>
            <person name="Kellis M."/>
            <person name="Flicek P."/>
            <person name="Chen Y."/>
            <person name="Webber C."/>
            <person name="Hardison R."/>
            <person name="Nelson J."/>
            <person name="Hallsworth-Pepin K."/>
            <person name="Delehaunty K."/>
            <person name="Markovic C."/>
            <person name="Minx P."/>
            <person name="Feng Y."/>
            <person name="Kremitzki C."/>
            <person name="Mitreva M."/>
            <person name="Glasscock J."/>
            <person name="Wylie T."/>
            <person name="Wohldmann P."/>
            <person name="Thiru P."/>
            <person name="Nhan M.N."/>
            <person name="Pohl C.S."/>
            <person name="Smith S.M."/>
            <person name="Hou S."/>
            <person name="Nefedov M."/>
            <person name="de Jong P.J."/>
            <person name="Renfree M.B."/>
            <person name="Mardis E.R."/>
            <person name="Wilson R.K."/>
        </authorList>
    </citation>
    <scope>NUCLEOTIDE SEQUENCE [LARGE SCALE GENOMIC DNA]</scope>
    <source>
        <strain evidence="14 15">Glennie</strain>
    </source>
</reference>
<keyword evidence="15" id="KW-1185">Reference proteome</keyword>
<dbReference type="Pfam" id="PF13242">
    <property type="entry name" value="Hydrolase_like"/>
    <property type="match status" value="1"/>
</dbReference>
<dbReference type="NCBIfam" id="TIGR01458">
    <property type="entry name" value="HAD-SF-IIA-hyp3"/>
    <property type="match status" value="1"/>
</dbReference>
<evidence type="ECO:0000256" key="3">
    <source>
        <dbReference type="ARBA" id="ARBA00004496"/>
    </source>
</evidence>
<evidence type="ECO:0000313" key="15">
    <source>
        <dbReference type="Proteomes" id="UP000002279"/>
    </source>
</evidence>
<dbReference type="InterPro" id="IPR006355">
    <property type="entry name" value="LHPP/HDHD2"/>
</dbReference>
<keyword evidence="8" id="KW-0378">Hydrolase</keyword>
<dbReference type="STRING" id="9258.ENSOANP00000032478"/>
<dbReference type="OrthoDB" id="426235at2759"/>
<evidence type="ECO:0000256" key="2">
    <source>
        <dbReference type="ARBA" id="ARBA00004123"/>
    </source>
</evidence>
<sequence length="271" mass="29854">MDACRERLSGVEAVLLDISGVLVDGAHGALRPIPGAQRAVSRLKQSRLKLRFCTNESQRPLGAFVAMLQHLGFDISESEVTAPVPAVCHLLEERHLRPHLLVHDAVRPEFDRIDRTNPNCVVVADAGEDFSYQKVNEAFRVLMSLENPVLLSLGKGRFYKGTDGLQLDVGPFVKALEYACDIHAEVVGKPTPWFFQSALRDLGVEASQTLMIGDDIVSDVGGAQRCGMRALQVRTGKFRPRDERHPDVKADGYVDDLAEAADLLLQHLPRA</sequence>
<comment type="subcellular location">
    <subcellularLocation>
        <location evidence="3">Cytoplasm</location>
    </subcellularLocation>
    <subcellularLocation>
        <location evidence="2">Nucleus</location>
    </subcellularLocation>
</comment>
<dbReference type="Gene3D" id="3.40.50.1000">
    <property type="entry name" value="HAD superfamily/HAD-like"/>
    <property type="match status" value="2"/>
</dbReference>
<dbReference type="NCBIfam" id="TIGR01549">
    <property type="entry name" value="HAD-SF-IA-v1"/>
    <property type="match status" value="1"/>
</dbReference>
<dbReference type="FunCoup" id="K7EG21">
    <property type="interactions" value="1086"/>
</dbReference>
<dbReference type="eggNOG" id="KOG3040">
    <property type="taxonomic scope" value="Eukaryota"/>
</dbReference>
<dbReference type="InParanoid" id="K7EG21"/>
<dbReference type="PANTHER" id="PTHR19288:SF44">
    <property type="entry name" value="PHOSPHOLYSINE PHOSPHOHISTIDINE INORGANIC PYROPHOSPHATE PHOSPHATASE"/>
    <property type="match status" value="1"/>
</dbReference>
<proteinExistence type="inferred from homology"/>
<dbReference type="GO" id="GO:0005829">
    <property type="term" value="C:cytosol"/>
    <property type="evidence" value="ECO:0000318"/>
    <property type="project" value="GO_Central"/>
</dbReference>
<dbReference type="Ensembl" id="ENSOANT00000041726.2">
    <property type="protein sequence ID" value="ENSOANP00000032478.2"/>
    <property type="gene ID" value="ENSOANG00000031321.2"/>
</dbReference>
<evidence type="ECO:0000256" key="7">
    <source>
        <dbReference type="ARBA" id="ARBA00022723"/>
    </source>
</evidence>
<dbReference type="InterPro" id="IPR023214">
    <property type="entry name" value="HAD_sf"/>
</dbReference>
<accession>K7EG21</accession>
<dbReference type="AlphaFoldDB" id="K7EG21"/>
<reference evidence="14" key="3">
    <citation type="submission" date="2025-09" db="UniProtKB">
        <authorList>
            <consortium name="Ensembl"/>
        </authorList>
    </citation>
    <scope>IDENTIFICATION</scope>
    <source>
        <strain evidence="14">Glennie</strain>
    </source>
</reference>
<evidence type="ECO:0000256" key="13">
    <source>
        <dbReference type="ARBA" id="ARBA00047820"/>
    </source>
</evidence>
<organism evidence="14 15">
    <name type="scientific">Ornithorhynchus anatinus</name>
    <name type="common">Duckbill platypus</name>
    <dbReference type="NCBI Taxonomy" id="9258"/>
    <lineage>
        <taxon>Eukaryota</taxon>
        <taxon>Metazoa</taxon>
        <taxon>Chordata</taxon>
        <taxon>Craniata</taxon>
        <taxon>Vertebrata</taxon>
        <taxon>Euteleostomi</taxon>
        <taxon>Mammalia</taxon>
        <taxon>Monotremata</taxon>
        <taxon>Ornithorhynchidae</taxon>
        <taxon>Ornithorhynchus</taxon>
    </lineage>
</organism>
<evidence type="ECO:0000313" key="14">
    <source>
        <dbReference type="Ensembl" id="ENSOANP00000032478.2"/>
    </source>
</evidence>
<evidence type="ECO:0000256" key="5">
    <source>
        <dbReference type="ARBA" id="ARBA00012146"/>
    </source>
</evidence>
<comment type="similarity">
    <text evidence="4">Belongs to the HAD-like hydrolase superfamily.</text>
</comment>
<comment type="cofactor">
    <cofactor evidence="1">
        <name>Mg(2+)</name>
        <dbReference type="ChEBI" id="CHEBI:18420"/>
    </cofactor>
</comment>
<dbReference type="HOGENOM" id="CLU_2779101_0_0_1"/>
<dbReference type="GO" id="GO:0046872">
    <property type="term" value="F:metal ion binding"/>
    <property type="evidence" value="ECO:0007669"/>
    <property type="project" value="UniProtKB-KW"/>
</dbReference>
<dbReference type="GO" id="GO:0004427">
    <property type="term" value="F:inorganic diphosphate phosphatase activity"/>
    <property type="evidence" value="ECO:0000318"/>
    <property type="project" value="GO_Central"/>
</dbReference>
<dbReference type="InterPro" id="IPR006439">
    <property type="entry name" value="HAD-SF_hydro_IA"/>
</dbReference>
<dbReference type="GO" id="GO:0016791">
    <property type="term" value="F:phosphatase activity"/>
    <property type="evidence" value="ECO:0000318"/>
    <property type="project" value="GO_Central"/>
</dbReference>
<dbReference type="InterPro" id="IPR006357">
    <property type="entry name" value="HAD-SF_hydro_IIA"/>
</dbReference>
<dbReference type="SUPFAM" id="SSF56784">
    <property type="entry name" value="HAD-like"/>
    <property type="match status" value="1"/>
</dbReference>
<dbReference type="GO" id="GO:0005737">
    <property type="term" value="C:cytoplasm"/>
    <property type="evidence" value="ECO:0000318"/>
    <property type="project" value="GO_Central"/>
</dbReference>
<evidence type="ECO:0000256" key="8">
    <source>
        <dbReference type="ARBA" id="ARBA00022801"/>
    </source>
</evidence>
<protein>
    <recommendedName>
        <fullName evidence="12">Phospholysine phosphohistidine inorganic pyrophosphate phosphatase</fullName>
        <ecNumber evidence="5">3.6.1.1</ecNumber>
    </recommendedName>
</protein>
<dbReference type="EC" id="3.6.1.1" evidence="5"/>
<comment type="catalytic activity">
    <reaction evidence="13">
        <text>diphosphate + H2O = 2 phosphate + H(+)</text>
        <dbReference type="Rhea" id="RHEA:24576"/>
        <dbReference type="ChEBI" id="CHEBI:15377"/>
        <dbReference type="ChEBI" id="CHEBI:15378"/>
        <dbReference type="ChEBI" id="CHEBI:33019"/>
        <dbReference type="ChEBI" id="CHEBI:43474"/>
        <dbReference type="EC" id="3.6.1.1"/>
    </reaction>
</comment>
<dbReference type="GO" id="GO:0016607">
    <property type="term" value="C:nuclear speck"/>
    <property type="evidence" value="ECO:0007669"/>
    <property type="project" value="Ensembl"/>
</dbReference>
<keyword evidence="10" id="KW-0539">Nucleus</keyword>
<keyword evidence="9" id="KW-0460">Magnesium</keyword>
<dbReference type="GO" id="GO:0006796">
    <property type="term" value="P:phosphate-containing compound metabolic process"/>
    <property type="evidence" value="ECO:0007669"/>
    <property type="project" value="Ensembl"/>
</dbReference>
<comment type="function">
    <text evidence="11">Phosphatase that hydrolyzes imidodiphosphate, 3-phosphohistidine and 6-phospholysine. Has broad substrate specificity and can also hydrolyze inorganic diphosphate, but with lower efficiency.</text>
</comment>
<reference evidence="14" key="2">
    <citation type="submission" date="2025-08" db="UniProtKB">
        <authorList>
            <consortium name="Ensembl"/>
        </authorList>
    </citation>
    <scope>IDENTIFICATION</scope>
    <source>
        <strain evidence="14">Glennie</strain>
    </source>
</reference>
<dbReference type="InterPro" id="IPR036412">
    <property type="entry name" value="HAD-like_sf"/>
</dbReference>
<evidence type="ECO:0000256" key="10">
    <source>
        <dbReference type="ARBA" id="ARBA00023242"/>
    </source>
</evidence>
<evidence type="ECO:0000256" key="1">
    <source>
        <dbReference type="ARBA" id="ARBA00001946"/>
    </source>
</evidence>
<dbReference type="CDD" id="cd07509">
    <property type="entry name" value="HAD_PPase"/>
    <property type="match status" value="1"/>
</dbReference>
<dbReference type="NCBIfam" id="TIGR01460">
    <property type="entry name" value="HAD-SF-IIA"/>
    <property type="match status" value="1"/>
</dbReference>
<evidence type="ECO:0000256" key="12">
    <source>
        <dbReference type="ARBA" id="ARBA00039357"/>
    </source>
</evidence>
<dbReference type="GO" id="GO:0042803">
    <property type="term" value="F:protein homodimerization activity"/>
    <property type="evidence" value="ECO:0007669"/>
    <property type="project" value="Ensembl"/>
</dbReference>
<evidence type="ECO:0000256" key="9">
    <source>
        <dbReference type="ARBA" id="ARBA00022842"/>
    </source>
</evidence>
<dbReference type="Pfam" id="PF13344">
    <property type="entry name" value="Hydrolase_6"/>
    <property type="match status" value="1"/>
</dbReference>
<evidence type="ECO:0000256" key="11">
    <source>
        <dbReference type="ARBA" id="ARBA00037258"/>
    </source>
</evidence>
<evidence type="ECO:0000256" key="4">
    <source>
        <dbReference type="ARBA" id="ARBA00007958"/>
    </source>
</evidence>
<dbReference type="Bgee" id="ENSOANG00000031321">
    <property type="expression patterns" value="Expressed in heart and 7 other cell types or tissues"/>
</dbReference>
<dbReference type="FunFam" id="3.40.50.1000:FF:000051">
    <property type="entry name" value="Phospholysine phosphohistidine inorganic pyrophosphate phosphatase"/>
    <property type="match status" value="1"/>
</dbReference>
<dbReference type="GeneTree" id="ENSGT00940000159002"/>